<dbReference type="STRING" id="1777137.AWB76_02438"/>
<evidence type="ECO:0000313" key="1">
    <source>
        <dbReference type="EMBL" id="SAK57359.1"/>
    </source>
</evidence>
<evidence type="ECO:0000313" key="2">
    <source>
        <dbReference type="Proteomes" id="UP000054624"/>
    </source>
</evidence>
<dbReference type="AlphaFoldDB" id="A0A158AI41"/>
<keyword evidence="2" id="KW-1185">Reference proteome</keyword>
<sequence length="394" mass="42976">MSIAQRFVAGEGEAHPEDSAALTAFRCDSTNLPWIIFRAAFRAAHIEQIPPRARAVLSALARTVDAAKPFGAIFARRELLTGRALQSMRTFYRSLDDLEVAGLIERRPQGRYVEAGLFGRAYLHLTEHAAALLGLIEPSRAHENEAGQTPFSTAPASAEPSLSVPSANVADGGIYKDLSPSVFQKRQPGQLPADLQRLRALGFFDFLIFKLMREAREHGKRLSDVVEATWDHLKLAKAPINYLRALLRNPVDFALLVRRRNADHHAEQARAQQHVDAQAVALQHAGRTFIDADDARQFVIGAGGDSLTIFSLTERIGRQAAGWMPSFATALASGKLRPATALDLERFAHAQREALGKTQPCTAPLTHPKPPVTGAVRAHIAGLRELLKVRAAGA</sequence>
<name>A0A158AI41_9BURK</name>
<reference evidence="2" key="1">
    <citation type="submission" date="2016-01" db="EMBL/GenBank/DDBJ databases">
        <authorList>
            <person name="Peeters Charlotte."/>
        </authorList>
    </citation>
    <scope>NUCLEOTIDE SEQUENCE [LARGE SCALE GENOMIC DNA]</scope>
</reference>
<dbReference type="Proteomes" id="UP000054624">
    <property type="component" value="Unassembled WGS sequence"/>
</dbReference>
<dbReference type="RefSeq" id="WP_061160329.1">
    <property type="nucleotide sequence ID" value="NZ_FCOI02000006.1"/>
</dbReference>
<proteinExistence type="predicted"/>
<gene>
    <name evidence="1" type="ORF">AWB76_02438</name>
</gene>
<accession>A0A158AI41</accession>
<organism evidence="1 2">
    <name type="scientific">Caballeronia temeraria</name>
    <dbReference type="NCBI Taxonomy" id="1777137"/>
    <lineage>
        <taxon>Bacteria</taxon>
        <taxon>Pseudomonadati</taxon>
        <taxon>Pseudomonadota</taxon>
        <taxon>Betaproteobacteria</taxon>
        <taxon>Burkholderiales</taxon>
        <taxon>Burkholderiaceae</taxon>
        <taxon>Caballeronia</taxon>
    </lineage>
</organism>
<protein>
    <recommendedName>
        <fullName evidence="3">Replication protein O</fullName>
    </recommendedName>
</protein>
<evidence type="ECO:0008006" key="3">
    <source>
        <dbReference type="Google" id="ProtNLM"/>
    </source>
</evidence>
<dbReference type="OrthoDB" id="9123936at2"/>
<dbReference type="EMBL" id="FCOI02000006">
    <property type="protein sequence ID" value="SAK57359.1"/>
    <property type="molecule type" value="Genomic_DNA"/>
</dbReference>